<dbReference type="Pfam" id="PF07963">
    <property type="entry name" value="N_methyl"/>
    <property type="match status" value="1"/>
</dbReference>
<dbReference type="Proteomes" id="UP000176501">
    <property type="component" value="Unassembled WGS sequence"/>
</dbReference>
<accession>A0A1F7W8C7</accession>
<keyword evidence="1" id="KW-0812">Transmembrane</keyword>
<comment type="caution">
    <text evidence="2">The sequence shown here is derived from an EMBL/GenBank/DDBJ whole genome shotgun (WGS) entry which is preliminary data.</text>
</comment>
<evidence type="ECO:0000313" key="3">
    <source>
        <dbReference type="Proteomes" id="UP000176501"/>
    </source>
</evidence>
<dbReference type="NCBIfam" id="TIGR02532">
    <property type="entry name" value="IV_pilin_GFxxxE"/>
    <property type="match status" value="1"/>
</dbReference>
<evidence type="ECO:0000256" key="1">
    <source>
        <dbReference type="SAM" id="Phobius"/>
    </source>
</evidence>
<keyword evidence="1" id="KW-0472">Membrane</keyword>
<evidence type="ECO:0000313" key="2">
    <source>
        <dbReference type="EMBL" id="OGL99053.1"/>
    </source>
</evidence>
<keyword evidence="1" id="KW-1133">Transmembrane helix</keyword>
<dbReference type="AlphaFoldDB" id="A0A1F7W8C7"/>
<sequence>MRRLTILAKSDIVAVRNNKEAEMDFRSIRSRKGFTMVELMIVVALGGIAIVAIVVGLLLWGWGKASTEVIGANRAYDAVAAAHYVEPELIATYEERNLATFCFAKDDVIGYGMAATPANGGGKMLVTVCCPTALSSRPCTVH</sequence>
<proteinExistence type="predicted"/>
<name>A0A1F7W8C7_9BACT</name>
<dbReference type="InterPro" id="IPR012902">
    <property type="entry name" value="N_methyl_site"/>
</dbReference>
<protein>
    <submittedName>
        <fullName evidence="2">Uncharacterized protein</fullName>
    </submittedName>
</protein>
<organism evidence="2 3">
    <name type="scientific">Candidatus Uhrbacteria bacterium RIFOXYB2_FULL_57_15</name>
    <dbReference type="NCBI Taxonomy" id="1802422"/>
    <lineage>
        <taxon>Bacteria</taxon>
        <taxon>Candidatus Uhriibacteriota</taxon>
    </lineage>
</organism>
<dbReference type="EMBL" id="MGFE01000011">
    <property type="protein sequence ID" value="OGL99053.1"/>
    <property type="molecule type" value="Genomic_DNA"/>
</dbReference>
<gene>
    <name evidence="2" type="ORF">A2304_02815</name>
</gene>
<feature type="transmembrane region" description="Helical" evidence="1">
    <location>
        <begin position="39"/>
        <end position="62"/>
    </location>
</feature>
<reference evidence="2 3" key="1">
    <citation type="journal article" date="2016" name="Nat. Commun.">
        <title>Thousands of microbial genomes shed light on interconnected biogeochemical processes in an aquifer system.</title>
        <authorList>
            <person name="Anantharaman K."/>
            <person name="Brown C.T."/>
            <person name="Hug L.A."/>
            <person name="Sharon I."/>
            <person name="Castelle C.J."/>
            <person name="Probst A.J."/>
            <person name="Thomas B.C."/>
            <person name="Singh A."/>
            <person name="Wilkins M.J."/>
            <person name="Karaoz U."/>
            <person name="Brodie E.L."/>
            <person name="Williams K.H."/>
            <person name="Hubbard S.S."/>
            <person name="Banfield J.F."/>
        </authorList>
    </citation>
    <scope>NUCLEOTIDE SEQUENCE [LARGE SCALE GENOMIC DNA]</scope>
</reference>